<feature type="transmembrane region" description="Helical" evidence="1">
    <location>
        <begin position="172"/>
        <end position="192"/>
    </location>
</feature>
<keyword evidence="1" id="KW-1133">Transmembrane helix</keyword>
<feature type="transmembrane region" description="Helical" evidence="1">
    <location>
        <begin position="94"/>
        <end position="111"/>
    </location>
</feature>
<evidence type="ECO:0000313" key="3">
    <source>
        <dbReference type="Proteomes" id="UP001585080"/>
    </source>
</evidence>
<gene>
    <name evidence="2" type="ORF">VSS16_02730</name>
</gene>
<dbReference type="EMBL" id="JAYMRP010000002">
    <property type="protein sequence ID" value="MFB8771662.1"/>
    <property type="molecule type" value="Genomic_DNA"/>
</dbReference>
<proteinExistence type="predicted"/>
<keyword evidence="1" id="KW-0472">Membrane</keyword>
<name>A0ABV5E4A3_9ACTN</name>
<dbReference type="Proteomes" id="UP001585080">
    <property type="component" value="Unassembled WGS sequence"/>
</dbReference>
<protein>
    <submittedName>
        <fullName evidence="2">Uncharacterized protein</fullName>
    </submittedName>
</protein>
<organism evidence="2 3">
    <name type="scientific">Streptomyces broussonetiae</name>
    <dbReference type="NCBI Taxonomy" id="2686304"/>
    <lineage>
        <taxon>Bacteria</taxon>
        <taxon>Bacillati</taxon>
        <taxon>Actinomycetota</taxon>
        <taxon>Actinomycetes</taxon>
        <taxon>Kitasatosporales</taxon>
        <taxon>Streptomycetaceae</taxon>
        <taxon>Streptomyces</taxon>
    </lineage>
</organism>
<sequence>MSETVVPIPSGSVPEGAPAWSSADAALWAEAGPASWARAVWSVPALLAAVVWVIAEAPVPPCTDAAPCGPDWVGLAEVGLSAGLLYWLVRLPELVWGAAPVLAGVVVWVEVPDAEGAYLAANLAVLAALAFGWAGARERVAARSRQRGLAERAAGTRHPLPEPLGPLSRGRLALGAGLVLCAVAVGAVLPALSGVRADERRAERATRITAEVVDPGEETVVRAGERRLNVETGYPEDYPVGSTVTVLEDGDWRRLASEPYDAFDWQLLLLVTGLPGLSLLTAGVLARRRAGALRRAPVPALRVLEHVDGRGVTWVHAADDTSRRAPLFGCPTVAAAPPDDGPVTNVEHVVDQRPVLDRRLHEAVLFGAPYDGGELVVVTTDRDGYPVVTHTVRPVRAHRSGGWSWWRSTAAKGFELAP</sequence>
<evidence type="ECO:0000256" key="1">
    <source>
        <dbReference type="SAM" id="Phobius"/>
    </source>
</evidence>
<comment type="caution">
    <text evidence="2">The sequence shown here is derived from an EMBL/GenBank/DDBJ whole genome shotgun (WGS) entry which is preliminary data.</text>
</comment>
<keyword evidence="1" id="KW-0812">Transmembrane</keyword>
<evidence type="ECO:0000313" key="2">
    <source>
        <dbReference type="EMBL" id="MFB8771662.1"/>
    </source>
</evidence>
<dbReference type="RefSeq" id="WP_376730695.1">
    <property type="nucleotide sequence ID" value="NZ_JAYMRP010000002.1"/>
</dbReference>
<accession>A0ABV5E4A3</accession>
<keyword evidence="3" id="KW-1185">Reference proteome</keyword>
<reference evidence="2 3" key="1">
    <citation type="submission" date="2024-01" db="EMBL/GenBank/DDBJ databases">
        <title>Genome mining of biosynthetic gene clusters to explore secondary metabolites of Streptomyces sp.</title>
        <authorList>
            <person name="Baig A."/>
            <person name="Ajitkumar Shintre N."/>
            <person name="Kumar H."/>
            <person name="Anbarasu A."/>
            <person name="Ramaiah S."/>
        </authorList>
    </citation>
    <scope>NUCLEOTIDE SEQUENCE [LARGE SCALE GENOMIC DNA]</scope>
    <source>
        <strain evidence="2 3">A57</strain>
    </source>
</reference>
<feature type="transmembrane region" description="Helical" evidence="1">
    <location>
        <begin position="117"/>
        <end position="136"/>
    </location>
</feature>
<feature type="transmembrane region" description="Helical" evidence="1">
    <location>
        <begin position="265"/>
        <end position="286"/>
    </location>
</feature>